<gene>
    <name evidence="2" type="ORF">CHILSU_LOCUS2464</name>
</gene>
<dbReference type="PRINTS" id="PR00081">
    <property type="entry name" value="GDHRDH"/>
</dbReference>
<evidence type="ECO:0000256" key="1">
    <source>
        <dbReference type="ARBA" id="ARBA00023002"/>
    </source>
</evidence>
<organism evidence="2 3">
    <name type="scientific">Chilo suppressalis</name>
    <name type="common">Asiatic rice borer moth</name>
    <dbReference type="NCBI Taxonomy" id="168631"/>
    <lineage>
        <taxon>Eukaryota</taxon>
        <taxon>Metazoa</taxon>
        <taxon>Ecdysozoa</taxon>
        <taxon>Arthropoda</taxon>
        <taxon>Hexapoda</taxon>
        <taxon>Insecta</taxon>
        <taxon>Pterygota</taxon>
        <taxon>Neoptera</taxon>
        <taxon>Endopterygota</taxon>
        <taxon>Lepidoptera</taxon>
        <taxon>Glossata</taxon>
        <taxon>Ditrysia</taxon>
        <taxon>Pyraloidea</taxon>
        <taxon>Crambidae</taxon>
        <taxon>Crambinae</taxon>
        <taxon>Chilo</taxon>
    </lineage>
</organism>
<keyword evidence="1" id="KW-0560">Oxidoreductase</keyword>
<dbReference type="SUPFAM" id="SSF51735">
    <property type="entry name" value="NAD(P)-binding Rossmann-fold domains"/>
    <property type="match status" value="1"/>
</dbReference>
<dbReference type="InterPro" id="IPR036291">
    <property type="entry name" value="NAD(P)-bd_dom_sf"/>
</dbReference>
<dbReference type="EMBL" id="OU963907">
    <property type="protein sequence ID" value="CAH0399325.1"/>
    <property type="molecule type" value="Genomic_DNA"/>
</dbReference>
<sequence length="298" mass="32779">MCETKARLDGKVAIVTGGSSGIGLEAAKNLASRGARIIIASRNETKLIMAKDHIQNATGNSDIAYGILDLASLSSVRSFARNTINNEPRLDILIDNAGAVILPDRLTEDGLNLTMQVNYFGAFLLTYLLLPLLKKSSPSRIIIGTAASMYFGSIDFDHWNDIGRYSWVESLANSKLADALLAVELSRRLQDTGVTANSYDPFIVRDTDILLNVPGWASTIAAPLISLIGQPKEDVGKQLAYLAAEPELYNISGFNYKFCSKWLNHWWATDAEFTEKLWEESKKAVNITTAEDWEAQTD</sequence>
<proteinExistence type="predicted"/>
<evidence type="ECO:0000313" key="2">
    <source>
        <dbReference type="EMBL" id="CAH0399325.1"/>
    </source>
</evidence>
<dbReference type="PANTHER" id="PTHR43157">
    <property type="entry name" value="PHOSPHATIDYLINOSITOL-GLYCAN BIOSYNTHESIS CLASS F PROTEIN-RELATED"/>
    <property type="match status" value="1"/>
</dbReference>
<dbReference type="Gene3D" id="3.40.50.720">
    <property type="entry name" value="NAD(P)-binding Rossmann-like Domain"/>
    <property type="match status" value="1"/>
</dbReference>
<keyword evidence="3" id="KW-1185">Reference proteome</keyword>
<dbReference type="InterPro" id="IPR002347">
    <property type="entry name" value="SDR_fam"/>
</dbReference>
<name>A0ABN8ATP3_CHISP</name>
<accession>A0ABN8ATP3</accession>
<dbReference type="Pfam" id="PF00106">
    <property type="entry name" value="adh_short"/>
    <property type="match status" value="1"/>
</dbReference>
<reference evidence="2" key="1">
    <citation type="submission" date="2021-12" db="EMBL/GenBank/DDBJ databases">
        <authorList>
            <person name="King R."/>
        </authorList>
    </citation>
    <scope>NUCLEOTIDE SEQUENCE</scope>
</reference>
<evidence type="ECO:0000313" key="3">
    <source>
        <dbReference type="Proteomes" id="UP001153292"/>
    </source>
</evidence>
<protein>
    <submittedName>
        <fullName evidence="2">Uncharacterized protein</fullName>
    </submittedName>
</protein>
<dbReference type="Proteomes" id="UP001153292">
    <property type="component" value="Chromosome 14"/>
</dbReference>
<dbReference type="PANTHER" id="PTHR43157:SF31">
    <property type="entry name" value="PHOSPHATIDYLINOSITOL-GLYCAN BIOSYNTHESIS CLASS F PROTEIN"/>
    <property type="match status" value="1"/>
</dbReference>